<feature type="compositionally biased region" description="Low complexity" evidence="2">
    <location>
        <begin position="106"/>
        <end position="124"/>
    </location>
</feature>
<dbReference type="GO" id="GO:0000786">
    <property type="term" value="C:nucleosome"/>
    <property type="evidence" value="ECO:0007669"/>
    <property type="project" value="InterPro"/>
</dbReference>
<evidence type="ECO:0000256" key="2">
    <source>
        <dbReference type="SAM" id="MobiDB-lite"/>
    </source>
</evidence>
<evidence type="ECO:0000259" key="4">
    <source>
        <dbReference type="PROSITE" id="PS50842"/>
    </source>
</evidence>
<reference evidence="6" key="1">
    <citation type="journal article" date="2013" name="PLoS Pathog.">
        <title>Deciphering the cryptic genome: genome-wide analyses of the rice pathogen Fusarium fujikuroi reveal complex regulation of secondary metabolism and novel metabolites.</title>
        <authorList>
            <person name="Wiemann P."/>
            <person name="Sieber C.M."/>
            <person name="von Bargen K.W."/>
            <person name="Studt L."/>
            <person name="Niehaus E.M."/>
            <person name="Espino J.J."/>
            <person name="Huss K."/>
            <person name="Michielse C.B."/>
            <person name="Albermann S."/>
            <person name="Wagner D."/>
            <person name="Bergner S.V."/>
            <person name="Connolly L.R."/>
            <person name="Fischer A."/>
            <person name="Reuter G."/>
            <person name="Kleigrewe K."/>
            <person name="Bald T."/>
            <person name="Wingfield B.D."/>
            <person name="Ophir R."/>
            <person name="Freeman S."/>
            <person name="Hippler M."/>
            <person name="Smith K.M."/>
            <person name="Brown D.W."/>
            <person name="Proctor R.H."/>
            <person name="Munsterkotter M."/>
            <person name="Freitag M."/>
            <person name="Humpf H.U."/>
            <person name="Guldener U."/>
            <person name="Tudzynski B."/>
        </authorList>
    </citation>
    <scope>NUCLEOTIDE SEQUENCE [LARGE SCALE GENOMIC DNA]</scope>
    <source>
        <strain evidence="6">CBS 195.34 / IMI 58289 / NRRL A-6831</strain>
    </source>
</reference>
<dbReference type="HOGENOM" id="CLU_026963_0_0_1"/>
<dbReference type="CDD" id="cd22271">
    <property type="entry name" value="DPBB_EXP_N-like"/>
    <property type="match status" value="1"/>
</dbReference>
<dbReference type="Gene3D" id="2.40.40.10">
    <property type="entry name" value="RlpA-like domain"/>
    <property type="match status" value="1"/>
</dbReference>
<feature type="signal peptide" evidence="3">
    <location>
        <begin position="1"/>
        <end position="18"/>
    </location>
</feature>
<evidence type="ECO:0000256" key="1">
    <source>
        <dbReference type="ARBA" id="ARBA00022729"/>
    </source>
</evidence>
<gene>
    <name evidence="5" type="ORF">FFUJ_08276</name>
</gene>
<keyword evidence="6" id="KW-1185">Reference proteome</keyword>
<dbReference type="InterPro" id="IPR007112">
    <property type="entry name" value="Expansin/allergen_DPBB_dom"/>
</dbReference>
<dbReference type="InterPro" id="IPR051477">
    <property type="entry name" value="Expansin_CellWall"/>
</dbReference>
<sequence>MKFFLPILLAAPAVMGRACKVRHSHSSAVEPVHTQYPVPEPVISQAPQVVSQKSSPVEVKTAASKPKTTKSKTTKPKKVSKPKASKPKTTKPKKVSKPKASKPKTTKPSTTKPSTIKTSTPSTGSGSGSGSGSKFTPIGNGASVSGSSTFYGGNLAGGNCMFSTYTLPSGILGTAFSGQKWDNAANCGACIEVTGPSGTIKAMIVDKCPECDPGHLDLFPDAFKAVGGTDGIVKTSYKFVECGITTPLVLHNKEGTSANWFSIQVVNANEPVKSVQVSTDGGSTWKSTERKDYNFFENPAGFGKTSVDVKVTSSTGKSVVVKNVGVTAGAQYKASSNF</sequence>
<dbReference type="PANTHER" id="PTHR31836">
    <property type="match status" value="1"/>
</dbReference>
<dbReference type="InterPro" id="IPR036908">
    <property type="entry name" value="RlpA-like_sf"/>
</dbReference>
<dbReference type="STRING" id="1279085.S0ECT7"/>
<feature type="domain" description="Expansin-like EG45" evidence="4">
    <location>
        <begin position="152"/>
        <end position="242"/>
    </location>
</feature>
<name>S0ECT7_GIBF5</name>
<dbReference type="SUPFAM" id="SSF50685">
    <property type="entry name" value="Barwin-like endoglucanases"/>
    <property type="match status" value="1"/>
</dbReference>
<dbReference type="AlphaFoldDB" id="S0ECT7"/>
<feature type="chain" id="PRO_5004485778" description="Expansin-like EG45 domain-containing protein" evidence="3">
    <location>
        <begin position="19"/>
        <end position="338"/>
    </location>
</feature>
<dbReference type="SUPFAM" id="SSF49590">
    <property type="entry name" value="PHL pollen allergen"/>
    <property type="match status" value="1"/>
</dbReference>
<dbReference type="InterPro" id="IPR036749">
    <property type="entry name" value="Expansin_CBD_sf"/>
</dbReference>
<organism evidence="5 6">
    <name type="scientific">Gibberella fujikuroi (strain CBS 195.34 / IMI 58289 / NRRL A-6831)</name>
    <name type="common">Bakanae and foot rot disease fungus</name>
    <name type="synonym">Fusarium fujikuroi</name>
    <dbReference type="NCBI Taxonomy" id="1279085"/>
    <lineage>
        <taxon>Eukaryota</taxon>
        <taxon>Fungi</taxon>
        <taxon>Dikarya</taxon>
        <taxon>Ascomycota</taxon>
        <taxon>Pezizomycotina</taxon>
        <taxon>Sordariomycetes</taxon>
        <taxon>Hypocreomycetidae</taxon>
        <taxon>Hypocreales</taxon>
        <taxon>Nectriaceae</taxon>
        <taxon>Fusarium</taxon>
        <taxon>Fusarium fujikuroi species complex</taxon>
    </lineage>
</organism>
<keyword evidence="1 3" id="KW-0732">Signal</keyword>
<dbReference type="PROSITE" id="PS50842">
    <property type="entry name" value="EXPANSIN_EG45"/>
    <property type="match status" value="1"/>
</dbReference>
<dbReference type="InterPro" id="IPR005819">
    <property type="entry name" value="H1/H5"/>
</dbReference>
<dbReference type="GO" id="GO:0003677">
    <property type="term" value="F:DNA binding"/>
    <property type="evidence" value="ECO:0007669"/>
    <property type="project" value="InterPro"/>
</dbReference>
<dbReference type="Gene3D" id="2.60.40.760">
    <property type="entry name" value="Expansin, cellulose-binding-like domain"/>
    <property type="match status" value="1"/>
</dbReference>
<evidence type="ECO:0000256" key="3">
    <source>
        <dbReference type="SAM" id="SignalP"/>
    </source>
</evidence>
<accession>S0ECT7</accession>
<evidence type="ECO:0000313" key="5">
    <source>
        <dbReference type="EMBL" id="CCT71632.1"/>
    </source>
</evidence>
<proteinExistence type="predicted"/>
<dbReference type="InterPro" id="IPR049818">
    <property type="entry name" value="Expansin_EXLX1-like"/>
</dbReference>
<dbReference type="RefSeq" id="XP_023433711.1">
    <property type="nucleotide sequence ID" value="XM_023581042.1"/>
</dbReference>
<dbReference type="EMBL" id="HF679029">
    <property type="protein sequence ID" value="CCT71632.1"/>
    <property type="molecule type" value="Genomic_DNA"/>
</dbReference>
<protein>
    <recommendedName>
        <fullName evidence="4">Expansin-like EG45 domain-containing protein</fullName>
    </recommendedName>
</protein>
<feature type="region of interest" description="Disordered" evidence="2">
    <location>
        <begin position="47"/>
        <end position="138"/>
    </location>
</feature>
<dbReference type="NCBIfam" id="NF041144">
    <property type="entry name" value="expansin_EXLX1"/>
    <property type="match status" value="1"/>
</dbReference>
<dbReference type="VEuPathDB" id="FungiDB:FFUJ_08276"/>
<feature type="compositionally biased region" description="Basic residues" evidence="2">
    <location>
        <begin position="67"/>
        <end position="105"/>
    </location>
</feature>
<dbReference type="Proteomes" id="UP000016800">
    <property type="component" value="Chromosome VII"/>
</dbReference>
<dbReference type="GO" id="GO:0006334">
    <property type="term" value="P:nucleosome assembly"/>
    <property type="evidence" value="ECO:0007669"/>
    <property type="project" value="InterPro"/>
</dbReference>
<dbReference type="GO" id="GO:0030527">
    <property type="term" value="F:structural constituent of chromatin"/>
    <property type="evidence" value="ECO:0007669"/>
    <property type="project" value="InterPro"/>
</dbReference>
<evidence type="ECO:0000313" key="6">
    <source>
        <dbReference type="Proteomes" id="UP000016800"/>
    </source>
</evidence>
<dbReference type="PRINTS" id="PR00624">
    <property type="entry name" value="HISTONEH5"/>
</dbReference>
<dbReference type="PANTHER" id="PTHR31836:SF21">
    <property type="entry name" value="EXPANSIN-LIKE PROTEIN 7"/>
    <property type="match status" value="1"/>
</dbReference>
<dbReference type="GeneID" id="35401752"/>